<dbReference type="InterPro" id="IPR043151">
    <property type="entry name" value="BAH_sf"/>
</dbReference>
<dbReference type="PANTHER" id="PTHR31917:SF101">
    <property type="entry name" value="OS07G0607300 PROTEIN"/>
    <property type="match status" value="1"/>
</dbReference>
<feature type="compositionally biased region" description="Basic and acidic residues" evidence="1">
    <location>
        <begin position="323"/>
        <end position="334"/>
    </location>
</feature>
<dbReference type="Gramene" id="Kaladp0048s0404.1.v1.1">
    <property type="protein sequence ID" value="Kaladp0048s0404.1.v1.1"/>
    <property type="gene ID" value="Kaladp0048s0404.v1.1"/>
</dbReference>
<dbReference type="InterPro" id="IPR001025">
    <property type="entry name" value="BAH_dom"/>
</dbReference>
<feature type="domain" description="BAH" evidence="2">
    <location>
        <begin position="151"/>
        <end position="270"/>
    </location>
</feature>
<evidence type="ECO:0000256" key="1">
    <source>
        <dbReference type="SAM" id="MobiDB-lite"/>
    </source>
</evidence>
<dbReference type="OMA" id="CENDHHF"/>
<feature type="region of interest" description="Disordered" evidence="1">
    <location>
        <begin position="314"/>
        <end position="339"/>
    </location>
</feature>
<name>A0A7N0TXY9_KALFE</name>
<evidence type="ECO:0000259" key="2">
    <source>
        <dbReference type="PROSITE" id="PS51038"/>
    </source>
</evidence>
<sequence>MVANGCYFVEWKEEYVSQERGKRVVHYFLKDSAGISVLAVIGTERSLRHMFYVVADDFLRVCGEDQQIQAGFKWRSRREVVDWLTSMLSKQHLFRDRKPGGGQSQSVYMSDYMGRLGRSFRQQCSDISWSGTAWTCGKQLKHYPSFCRNGITIRVQSFVFIMAQERDGYLAYLEDMYEDRKGLYKVKVRWFHHHQEVEGVVPLRNFHPKEVFITPYAQVLSAECVDGLAIVLTPEHYEQCSDVFPPALLNRVHVCFRQFKSNRVKPFDLSNLHGYYDQAIFSCLNPDPFAKLDVDYDLVDKEDEEFVPWYDEKKGSKRSRGSRGLDRFSTDHSGPRNSIKDAQMWADDAPHVSFRNGPSNKRSRYVRSAELRPCSPPAYNVDDEIEVLSHDSGIRGCWFKCTVVEVSRKQLKVQYNDVQDEEGGDNLEEWIPAFRIAKTDPLGMRFVSRPTIRPAVHSSQQVRDLNVGDPIDAWWNDGWWEGVVTDSGSNENDLSRVYLPGENLHLTLSKKDLRISRDWTGDQWVDVEAKPDICTIIPLASSNTDLSIISVSPENTRLEGIHMPSEEACVSTKLHQVEEETDAVLASCSLSEDLDPNTCVIQLEDRQDTEINNHFELPLPQLELNGEAEPRVRSENDMIDTKDNIRDEDVNDDDKEIDGDDNREDEPVTFGEGGHSSKGFMDPETVEQSREAKETIEVAA</sequence>
<dbReference type="EnsemblPlants" id="Kaladp0048s0404.1.v1.1">
    <property type="protein sequence ID" value="Kaladp0048s0404.1.v1.1"/>
    <property type="gene ID" value="Kaladp0048s0404.v1.1"/>
</dbReference>
<dbReference type="Gene3D" id="2.30.30.490">
    <property type="match status" value="1"/>
</dbReference>
<dbReference type="CDD" id="cd20405">
    <property type="entry name" value="Tudor_Agenet_AtDUF_rpt1_3"/>
    <property type="match status" value="1"/>
</dbReference>
<feature type="region of interest" description="Disordered" evidence="1">
    <location>
        <begin position="621"/>
        <end position="700"/>
    </location>
</feature>
<evidence type="ECO:0000313" key="3">
    <source>
        <dbReference type="EnsemblPlants" id="Kaladp0048s0404.1.v1.1"/>
    </source>
</evidence>
<protein>
    <recommendedName>
        <fullName evidence="2">BAH domain-containing protein</fullName>
    </recommendedName>
</protein>
<dbReference type="InterPro" id="IPR008395">
    <property type="entry name" value="Agenet-like_dom"/>
</dbReference>
<dbReference type="PROSITE" id="PS51038">
    <property type="entry name" value="BAH"/>
    <property type="match status" value="1"/>
</dbReference>
<evidence type="ECO:0000313" key="4">
    <source>
        <dbReference type="Proteomes" id="UP000594263"/>
    </source>
</evidence>
<dbReference type="GO" id="GO:0003682">
    <property type="term" value="F:chromatin binding"/>
    <property type="evidence" value="ECO:0007669"/>
    <property type="project" value="InterPro"/>
</dbReference>
<dbReference type="Proteomes" id="UP000594263">
    <property type="component" value="Unplaced"/>
</dbReference>
<reference evidence="3" key="1">
    <citation type="submission" date="2021-01" db="UniProtKB">
        <authorList>
            <consortium name="EnsemblPlants"/>
        </authorList>
    </citation>
    <scope>IDENTIFICATION</scope>
</reference>
<dbReference type="AlphaFoldDB" id="A0A7N0TXY9"/>
<dbReference type="PANTHER" id="PTHR31917">
    <property type="entry name" value="AGENET DOMAIN-CONTAINING PROTEIN-RELATED"/>
    <property type="match status" value="1"/>
</dbReference>
<dbReference type="Pfam" id="PF05641">
    <property type="entry name" value="Agenet"/>
    <property type="match status" value="1"/>
</dbReference>
<proteinExistence type="predicted"/>
<feature type="compositionally biased region" description="Basic and acidic residues" evidence="1">
    <location>
        <begin position="687"/>
        <end position="700"/>
    </location>
</feature>
<dbReference type="InterPro" id="IPR014002">
    <property type="entry name" value="Agenet_dom_plant"/>
</dbReference>
<accession>A0A7N0TXY9</accession>
<feature type="compositionally biased region" description="Acidic residues" evidence="1">
    <location>
        <begin position="649"/>
        <end position="664"/>
    </location>
</feature>
<feature type="compositionally biased region" description="Basic and acidic residues" evidence="1">
    <location>
        <begin position="628"/>
        <end position="648"/>
    </location>
</feature>
<dbReference type="Pfam" id="PF01426">
    <property type="entry name" value="BAH"/>
    <property type="match status" value="1"/>
</dbReference>
<keyword evidence="4" id="KW-1185">Reference proteome</keyword>
<organism evidence="3 4">
    <name type="scientific">Kalanchoe fedtschenkoi</name>
    <name type="common">Lavender scallops</name>
    <name type="synonym">South American air plant</name>
    <dbReference type="NCBI Taxonomy" id="63787"/>
    <lineage>
        <taxon>Eukaryota</taxon>
        <taxon>Viridiplantae</taxon>
        <taxon>Streptophyta</taxon>
        <taxon>Embryophyta</taxon>
        <taxon>Tracheophyta</taxon>
        <taxon>Spermatophyta</taxon>
        <taxon>Magnoliopsida</taxon>
        <taxon>eudicotyledons</taxon>
        <taxon>Gunneridae</taxon>
        <taxon>Pentapetalae</taxon>
        <taxon>Saxifragales</taxon>
        <taxon>Crassulaceae</taxon>
        <taxon>Kalanchoe</taxon>
    </lineage>
</organism>
<dbReference type="SMART" id="SM00743">
    <property type="entry name" value="Agenet"/>
    <property type="match status" value="2"/>
</dbReference>